<protein>
    <recommendedName>
        <fullName evidence="3">X-Pro dipeptidyl-peptidase</fullName>
    </recommendedName>
</protein>
<dbReference type="PANTHER" id="PTHR33361">
    <property type="entry name" value="GLR0591 PROTEIN"/>
    <property type="match status" value="1"/>
</dbReference>
<dbReference type="PANTHER" id="PTHR33361:SF2">
    <property type="entry name" value="DUF885 DOMAIN-CONTAINING PROTEIN"/>
    <property type="match status" value="1"/>
</dbReference>
<dbReference type="GeneID" id="25412683"/>
<organism evidence="1 2">
    <name type="scientific">Aureobasidium namibiae CBS 147.97</name>
    <dbReference type="NCBI Taxonomy" id="1043004"/>
    <lineage>
        <taxon>Eukaryota</taxon>
        <taxon>Fungi</taxon>
        <taxon>Dikarya</taxon>
        <taxon>Ascomycota</taxon>
        <taxon>Pezizomycotina</taxon>
        <taxon>Dothideomycetes</taxon>
        <taxon>Dothideomycetidae</taxon>
        <taxon>Dothideales</taxon>
        <taxon>Saccotheciaceae</taxon>
        <taxon>Aureobasidium</taxon>
    </lineage>
</organism>
<dbReference type="OrthoDB" id="5959877at2759"/>
<sequence length="543" mass="62978">MIQCVTADISDIKKFYKITFSKTRVRRLEKYFRDKSAELAAVRLDQLDSEDQIDYVLLEKYLNRQLKALEEFESSLEELESIIEPFASNLVDLIERRQRVVPTTGRYAAEALSAVSEDVTRKLHAITKNGSQSQDPAARFAAYRAVNYVGELRVALEEWMNFYKGYDPEFTWWTSAPFQQTLRQLNSFRATVNSRLIGDSSNDSTGDIVGQPVGRSGILADLDAQFIAYSPEELIKIADKEYAWCENEMIKASRALGYGVDWRAALEHVKNLYVEPGQQTRLVHELSAEAVAYVKHHDLVTVPVIAEECWRTFMMEPERQKVNPFFLGGEDLIVSYPTDTMSHSDKLMSMRGNNRPMSRSTVFHELIPGHHLQMHMIARYRSYRSLFTTPFWIEGWAFYWEFVLWDRGFAETPEEKIGMLFWRMHRCARIVFSLKFHMGQMTPQECIDYLVEKVGHERATAEGEVRRSFNGDYNALYQAGYMLGALQIYAMRKEMVEGAGMPEKEFHDRILKEGEMPIEILRALMQDRKLQPGHKAAWEFYDL</sequence>
<dbReference type="InterPro" id="IPR010281">
    <property type="entry name" value="DUF885"/>
</dbReference>
<evidence type="ECO:0008006" key="3">
    <source>
        <dbReference type="Google" id="ProtNLM"/>
    </source>
</evidence>
<dbReference type="EMBL" id="KL584730">
    <property type="protein sequence ID" value="KEQ68441.1"/>
    <property type="molecule type" value="Genomic_DNA"/>
</dbReference>
<evidence type="ECO:0000313" key="1">
    <source>
        <dbReference type="EMBL" id="KEQ68441.1"/>
    </source>
</evidence>
<evidence type="ECO:0000313" key="2">
    <source>
        <dbReference type="Proteomes" id="UP000027730"/>
    </source>
</evidence>
<dbReference type="Proteomes" id="UP000027730">
    <property type="component" value="Unassembled WGS sequence"/>
</dbReference>
<gene>
    <name evidence="1" type="ORF">M436DRAFT_58557</name>
</gene>
<keyword evidence="2" id="KW-1185">Reference proteome</keyword>
<dbReference type="AlphaFoldDB" id="A0A074X1C2"/>
<name>A0A074X1C2_9PEZI</name>
<proteinExistence type="predicted"/>
<dbReference type="HOGENOM" id="CLU_035441_0_0_1"/>
<reference evidence="1 2" key="1">
    <citation type="journal article" date="2014" name="BMC Genomics">
        <title>Genome sequencing of four Aureobasidium pullulans varieties: biotechnological potential, stress tolerance, and description of new species.</title>
        <authorList>
            <person name="Gostin Ar C."/>
            <person name="Ohm R.A."/>
            <person name="Kogej T."/>
            <person name="Sonjak S."/>
            <person name="Turk M."/>
            <person name="Zajc J."/>
            <person name="Zalar P."/>
            <person name="Grube M."/>
            <person name="Sun H."/>
            <person name="Han J."/>
            <person name="Sharma A."/>
            <person name="Chiniquy J."/>
            <person name="Ngan C.Y."/>
            <person name="Lipzen A."/>
            <person name="Barry K."/>
            <person name="Grigoriev I.V."/>
            <person name="Gunde-Cimerman N."/>
        </authorList>
    </citation>
    <scope>NUCLEOTIDE SEQUENCE [LARGE SCALE GENOMIC DNA]</scope>
    <source>
        <strain evidence="1 2">CBS 147.97</strain>
    </source>
</reference>
<accession>A0A074X1C2</accession>
<dbReference type="RefSeq" id="XP_013422604.1">
    <property type="nucleotide sequence ID" value="XM_013567150.1"/>
</dbReference>
<dbReference type="Pfam" id="PF05960">
    <property type="entry name" value="DUF885"/>
    <property type="match status" value="1"/>
</dbReference>